<dbReference type="GO" id="GO:0070840">
    <property type="term" value="F:dynein complex binding"/>
    <property type="evidence" value="ECO:0007669"/>
    <property type="project" value="TreeGrafter"/>
</dbReference>
<dbReference type="InterPro" id="IPR032675">
    <property type="entry name" value="LRR_dom_sf"/>
</dbReference>
<organism evidence="8 9">
    <name type="scientific">Geotrypetes seraphini</name>
    <name type="common">Gaboon caecilian</name>
    <name type="synonym">Caecilia seraphini</name>
    <dbReference type="NCBI Taxonomy" id="260995"/>
    <lineage>
        <taxon>Eukaryota</taxon>
        <taxon>Metazoa</taxon>
        <taxon>Chordata</taxon>
        <taxon>Craniata</taxon>
        <taxon>Vertebrata</taxon>
        <taxon>Euteleostomi</taxon>
        <taxon>Amphibia</taxon>
        <taxon>Gymnophiona</taxon>
        <taxon>Geotrypetes</taxon>
    </lineage>
</organism>
<evidence type="ECO:0000256" key="7">
    <source>
        <dbReference type="SAM" id="MobiDB-lite"/>
    </source>
</evidence>
<dbReference type="PANTHER" id="PTHR45973">
    <property type="entry name" value="PROTEIN PHOSPHATASE 1 REGULATORY SUBUNIT SDS22-RELATED"/>
    <property type="match status" value="1"/>
</dbReference>
<dbReference type="FunFam" id="3.80.10.10:FF:000331">
    <property type="entry name" value="Dynein assembly factor 1, axonemal homolog"/>
    <property type="match status" value="1"/>
</dbReference>
<dbReference type="SUPFAM" id="SSF52075">
    <property type="entry name" value="Outer arm dynein light chain 1"/>
    <property type="match status" value="1"/>
</dbReference>
<dbReference type="FunFam" id="3.80.10.10:FF:000166">
    <property type="entry name" value="Dynein assembly factor 1, axonemal"/>
    <property type="match status" value="1"/>
</dbReference>
<evidence type="ECO:0000256" key="6">
    <source>
        <dbReference type="ARBA" id="ARBA00023273"/>
    </source>
</evidence>
<dbReference type="OrthoDB" id="1904536at2759"/>
<dbReference type="Pfam" id="PF14580">
    <property type="entry name" value="LRR_9"/>
    <property type="match status" value="1"/>
</dbReference>
<dbReference type="PANTHER" id="PTHR45973:SF9">
    <property type="entry name" value="LEUCINE-RICH REPEAT-CONTAINING PROTEIN 46"/>
    <property type="match status" value="1"/>
</dbReference>
<dbReference type="GO" id="GO:0035082">
    <property type="term" value="P:axoneme assembly"/>
    <property type="evidence" value="ECO:0007669"/>
    <property type="project" value="TreeGrafter"/>
</dbReference>
<dbReference type="KEGG" id="gsh:117359831"/>
<dbReference type="InParanoid" id="A0A6P8QPN8"/>
<feature type="compositionally biased region" description="Basic and acidic residues" evidence="7">
    <location>
        <begin position="29"/>
        <end position="61"/>
    </location>
</feature>
<comment type="subcellular location">
    <subcellularLocation>
        <location evidence="1">Cell projection</location>
        <location evidence="1">Cilium</location>
    </subcellularLocation>
</comment>
<accession>A0A6P8QPN8</accession>
<evidence type="ECO:0000256" key="4">
    <source>
        <dbReference type="ARBA" id="ARBA00022737"/>
    </source>
</evidence>
<keyword evidence="4" id="KW-0677">Repeat</keyword>
<gene>
    <name evidence="9" type="primary">LOC117359831</name>
</gene>
<sequence>MQSKPEREGPADGEMNEKPGELVNGKQTEPLKHEGTRKEASQEQNLKESGDRKEVEERGPRMTKKFLRDHCKQQRLYVTPYLNDTLYLHFKGFARIENLEEYTGLKCLWLECNGLQKIENLEAQSELRCLFMQQNLLSKIENLEPLPKLDSLNLSNNYIRTIENLSCLTVLNTLQIAHNKLSTMKDIEHLKECPSICVLDLSHNRLDDPNILNILEVMPRLHVLSLMGNEVTRKISNYRKTLILRLNHLTYLDDRPVFPKDRACAEAWARGGREAEKEEMEKWETRERKEIQKSINALMEIRRQAEEKKRKMKVEERGTFPVLNNNATDGTEENPSQNEQNKGEPKIQAFVKKNMNANKEKLGETSSKDIANNETNPDFISTKKEVPKMMSIQGALVTEVNKEEVETISLETQGDLNLDIFSRDTLKAGQKICKIF</sequence>
<keyword evidence="6" id="KW-0966">Cell projection</keyword>
<evidence type="ECO:0000313" key="8">
    <source>
        <dbReference type="Proteomes" id="UP000515159"/>
    </source>
</evidence>
<evidence type="ECO:0000256" key="2">
    <source>
        <dbReference type="ARBA" id="ARBA00006453"/>
    </source>
</evidence>
<protein>
    <submittedName>
        <fullName evidence="9">Dynein assembly factor 1, axonemal-like</fullName>
    </submittedName>
</protein>
<comment type="similarity">
    <text evidence="2">Belongs to the DNAAF1 family.</text>
</comment>
<keyword evidence="5" id="KW-0969">Cilium</keyword>
<evidence type="ECO:0000256" key="1">
    <source>
        <dbReference type="ARBA" id="ARBA00004138"/>
    </source>
</evidence>
<feature type="compositionally biased region" description="Basic and acidic residues" evidence="7">
    <location>
        <begin position="1"/>
        <end position="20"/>
    </location>
</feature>
<dbReference type="RefSeq" id="XP_033799059.1">
    <property type="nucleotide sequence ID" value="XM_033943168.1"/>
</dbReference>
<name>A0A6P8QPN8_GEOSA</name>
<dbReference type="Proteomes" id="UP000515159">
    <property type="component" value="Chromosome 4"/>
</dbReference>
<reference evidence="9" key="1">
    <citation type="submission" date="2025-08" db="UniProtKB">
        <authorList>
            <consortium name="RefSeq"/>
        </authorList>
    </citation>
    <scope>IDENTIFICATION</scope>
</reference>
<keyword evidence="3" id="KW-0433">Leucine-rich repeat</keyword>
<evidence type="ECO:0000256" key="3">
    <source>
        <dbReference type="ARBA" id="ARBA00022614"/>
    </source>
</evidence>
<feature type="region of interest" description="Disordered" evidence="7">
    <location>
        <begin position="1"/>
        <end position="61"/>
    </location>
</feature>
<feature type="compositionally biased region" description="Polar residues" evidence="7">
    <location>
        <begin position="322"/>
        <end position="340"/>
    </location>
</feature>
<keyword evidence="8" id="KW-1185">Reference proteome</keyword>
<evidence type="ECO:0000256" key="5">
    <source>
        <dbReference type="ARBA" id="ARBA00023069"/>
    </source>
</evidence>
<feature type="compositionally biased region" description="Basic and acidic residues" evidence="7">
    <location>
        <begin position="307"/>
        <end position="318"/>
    </location>
</feature>
<dbReference type="SMART" id="SM00365">
    <property type="entry name" value="LRR_SD22"/>
    <property type="match status" value="4"/>
</dbReference>
<dbReference type="GO" id="GO:0005930">
    <property type="term" value="C:axoneme"/>
    <property type="evidence" value="ECO:0007669"/>
    <property type="project" value="TreeGrafter"/>
</dbReference>
<proteinExistence type="inferred from homology"/>
<dbReference type="InterPro" id="IPR050576">
    <property type="entry name" value="Cilia_flagella_integrity"/>
</dbReference>
<dbReference type="Gene3D" id="3.80.10.10">
    <property type="entry name" value="Ribonuclease Inhibitor"/>
    <property type="match status" value="2"/>
</dbReference>
<evidence type="ECO:0000313" key="9">
    <source>
        <dbReference type="RefSeq" id="XP_033799059.1"/>
    </source>
</evidence>
<dbReference type="GeneID" id="117359831"/>
<feature type="region of interest" description="Disordered" evidence="7">
    <location>
        <begin position="307"/>
        <end position="344"/>
    </location>
</feature>
<dbReference type="InterPro" id="IPR001611">
    <property type="entry name" value="Leu-rich_rpt"/>
</dbReference>
<dbReference type="PROSITE" id="PS51450">
    <property type="entry name" value="LRR"/>
    <property type="match status" value="3"/>
</dbReference>
<dbReference type="AlphaFoldDB" id="A0A6P8QPN8"/>